<dbReference type="HOGENOM" id="CLU_1326790_0_0_1"/>
<keyword evidence="4" id="KW-1185">Reference proteome</keyword>
<keyword evidence="2" id="KW-0812">Transmembrane</keyword>
<evidence type="ECO:0000313" key="4">
    <source>
        <dbReference type="Proteomes" id="UP000030651"/>
    </source>
</evidence>
<evidence type="ECO:0000256" key="2">
    <source>
        <dbReference type="SAM" id="Phobius"/>
    </source>
</evidence>
<reference evidence="4" key="1">
    <citation type="journal article" date="2015" name="BMC Genomics">
        <title>Genomic and transcriptomic analysis of the endophytic fungus Pestalotiopsis fici reveals its lifestyle and high potential for synthesis of natural products.</title>
        <authorList>
            <person name="Wang X."/>
            <person name="Zhang X."/>
            <person name="Liu L."/>
            <person name="Xiang M."/>
            <person name="Wang W."/>
            <person name="Sun X."/>
            <person name="Che Y."/>
            <person name="Guo L."/>
            <person name="Liu G."/>
            <person name="Guo L."/>
            <person name="Wang C."/>
            <person name="Yin W.B."/>
            <person name="Stadler M."/>
            <person name="Zhang X."/>
            <person name="Liu X."/>
        </authorList>
    </citation>
    <scope>NUCLEOTIDE SEQUENCE [LARGE SCALE GENOMIC DNA]</scope>
    <source>
        <strain evidence="4">W106-1 / CGMCC3.15140</strain>
    </source>
</reference>
<sequence length="207" mass="23038">MSNDHHYHHHHSLGYQLSATRESSTDEHELQLLDYEGSLAHRATNQRDSPSDITLPYASIATSECPWTCQPGQEDEQIGPHPRLANVEDHVRRGSQRHESTERLLKPQENIATRSGPSGAVRQTVVNTEPPTNSPSVSACPAVKPRPHGRKLVQRYWLWEISASILSLACMAAVIGVLMYEDGKPLHQWGLGEKYLSPNVVVSSLAR</sequence>
<evidence type="ECO:0000313" key="3">
    <source>
        <dbReference type="EMBL" id="ETS75940.1"/>
    </source>
</evidence>
<feature type="transmembrane region" description="Helical" evidence="2">
    <location>
        <begin position="156"/>
        <end position="180"/>
    </location>
</feature>
<feature type="region of interest" description="Disordered" evidence="1">
    <location>
        <begin position="1"/>
        <end position="28"/>
    </location>
</feature>
<dbReference type="STRING" id="1229662.W3WPX0"/>
<gene>
    <name evidence="3" type="ORF">PFICI_12884</name>
</gene>
<protein>
    <submittedName>
        <fullName evidence="3">Uncharacterized protein</fullName>
    </submittedName>
</protein>
<accession>W3WPX0</accession>
<dbReference type="GeneID" id="19277897"/>
<dbReference type="AlphaFoldDB" id="W3WPX0"/>
<dbReference type="Proteomes" id="UP000030651">
    <property type="component" value="Unassembled WGS sequence"/>
</dbReference>
<dbReference type="KEGG" id="pfy:PFICI_12884"/>
<keyword evidence="2" id="KW-1133">Transmembrane helix</keyword>
<dbReference type="RefSeq" id="XP_007839656.1">
    <property type="nucleotide sequence ID" value="XM_007841465.1"/>
</dbReference>
<dbReference type="InParanoid" id="W3WPX0"/>
<evidence type="ECO:0000256" key="1">
    <source>
        <dbReference type="SAM" id="MobiDB-lite"/>
    </source>
</evidence>
<dbReference type="OrthoDB" id="5376804at2759"/>
<name>W3WPX0_PESFW</name>
<proteinExistence type="predicted"/>
<feature type="compositionally biased region" description="Polar residues" evidence="1">
    <location>
        <begin position="124"/>
        <end position="137"/>
    </location>
</feature>
<dbReference type="EMBL" id="KI912118">
    <property type="protein sequence ID" value="ETS75940.1"/>
    <property type="molecule type" value="Genomic_DNA"/>
</dbReference>
<feature type="compositionally biased region" description="Basic and acidic residues" evidence="1">
    <location>
        <begin position="90"/>
        <end position="106"/>
    </location>
</feature>
<keyword evidence="2" id="KW-0472">Membrane</keyword>
<organism evidence="3 4">
    <name type="scientific">Pestalotiopsis fici (strain W106-1 / CGMCC3.15140)</name>
    <dbReference type="NCBI Taxonomy" id="1229662"/>
    <lineage>
        <taxon>Eukaryota</taxon>
        <taxon>Fungi</taxon>
        <taxon>Dikarya</taxon>
        <taxon>Ascomycota</taxon>
        <taxon>Pezizomycotina</taxon>
        <taxon>Sordariomycetes</taxon>
        <taxon>Xylariomycetidae</taxon>
        <taxon>Amphisphaeriales</taxon>
        <taxon>Sporocadaceae</taxon>
        <taxon>Pestalotiopsis</taxon>
    </lineage>
</organism>
<feature type="compositionally biased region" description="Basic residues" evidence="1">
    <location>
        <begin position="1"/>
        <end position="12"/>
    </location>
</feature>
<feature type="region of interest" description="Disordered" evidence="1">
    <location>
        <begin position="90"/>
        <end position="146"/>
    </location>
</feature>